<keyword evidence="4" id="KW-0067">ATP-binding</keyword>
<dbReference type="Pfam" id="PF00270">
    <property type="entry name" value="DEAD"/>
    <property type="match status" value="1"/>
</dbReference>
<name>A0A6L5XBG7_9BACT</name>
<evidence type="ECO:0000256" key="1">
    <source>
        <dbReference type="ARBA" id="ARBA00022741"/>
    </source>
</evidence>
<feature type="domain" description="Helicase C-terminal" evidence="7">
    <location>
        <begin position="222"/>
        <end position="375"/>
    </location>
</feature>
<accession>A0A6L5XBG7</accession>
<keyword evidence="1" id="KW-0547">Nucleotide-binding</keyword>
<sequence>MEQSTILNNIKEKLGIVQLNAMQTTIAKRSDLSGDLIIYSPTGSGKTLAYSFNLLSRINASCIGQLQAIVVAPSRELVMQIYDVMRVLATGCKVTCLYGGHSVVDEKRSIEALPDIVVATPGRLLDHVKRGHVSLNGVKVVVIDEFDKCLELGFEGEMRQLCRCMPPCAQHILTSATVLDEIPAYTGISHPKIFDFTHDSNAPSSRMKTYQVKSASKDKLDTLLQLLQSLPNGRTIVFVNYREAVARVYQHLKSRNMSVGLYHGALDQIEREKAIALFANGTFQILVTTDLGARGLDIDGVKHIVHYHMPISPEVFVHRNGRTARVDARGSVFVVTGPGEEPPGYMHLDGVYTPMELNPPTTKREEVFPTIATIYFKAGKKEKISKGDILGFLIHQGGLSATDIGTINVFDHYSLAAVPRNTIENLISKLSHCKIKSKKVLVSRAVQRV</sequence>
<dbReference type="SMART" id="SM00487">
    <property type="entry name" value="DEXDc"/>
    <property type="match status" value="1"/>
</dbReference>
<dbReference type="PANTHER" id="PTHR47959">
    <property type="entry name" value="ATP-DEPENDENT RNA HELICASE RHLE-RELATED"/>
    <property type="match status" value="1"/>
</dbReference>
<dbReference type="EMBL" id="VULT01000012">
    <property type="protein sequence ID" value="MSS17799.1"/>
    <property type="molecule type" value="Genomic_DNA"/>
</dbReference>
<dbReference type="InterPro" id="IPR011545">
    <property type="entry name" value="DEAD/DEAH_box_helicase_dom"/>
</dbReference>
<dbReference type="Gene3D" id="3.40.50.300">
    <property type="entry name" value="P-loop containing nucleotide triphosphate hydrolases"/>
    <property type="match status" value="2"/>
</dbReference>
<dbReference type="SMART" id="SM00490">
    <property type="entry name" value="HELICc"/>
    <property type="match status" value="1"/>
</dbReference>
<gene>
    <name evidence="8" type="ORF">FYJ29_08540</name>
</gene>
<dbReference type="SUPFAM" id="SSF52540">
    <property type="entry name" value="P-loop containing nucleoside triphosphate hydrolases"/>
    <property type="match status" value="1"/>
</dbReference>
<dbReference type="Gene3D" id="3.30.70.330">
    <property type="match status" value="1"/>
</dbReference>
<dbReference type="AlphaFoldDB" id="A0A6L5XBG7"/>
<dbReference type="InterPro" id="IPR027417">
    <property type="entry name" value="P-loop_NTPase"/>
</dbReference>
<dbReference type="RefSeq" id="WP_154326475.1">
    <property type="nucleotide sequence ID" value="NZ_CP045696.1"/>
</dbReference>
<keyword evidence="3 8" id="KW-0347">Helicase</keyword>
<protein>
    <submittedName>
        <fullName evidence="8">DEAD/DEAH box helicase</fullName>
    </submittedName>
</protein>
<dbReference type="CDD" id="cd18787">
    <property type="entry name" value="SF2_C_DEAD"/>
    <property type="match status" value="1"/>
</dbReference>
<dbReference type="InterPro" id="IPR014001">
    <property type="entry name" value="Helicase_ATP-bd"/>
</dbReference>
<dbReference type="InterPro" id="IPR005580">
    <property type="entry name" value="DbpA/CsdA_RNA-bd_dom"/>
</dbReference>
<dbReference type="PROSITE" id="PS51194">
    <property type="entry name" value="HELICASE_CTER"/>
    <property type="match status" value="1"/>
</dbReference>
<evidence type="ECO:0000313" key="9">
    <source>
        <dbReference type="Proteomes" id="UP000483362"/>
    </source>
</evidence>
<dbReference type="InterPro" id="IPR050079">
    <property type="entry name" value="DEAD_box_RNA_helicase"/>
</dbReference>
<feature type="domain" description="Helicase ATP-binding" evidence="6">
    <location>
        <begin position="27"/>
        <end position="196"/>
    </location>
</feature>
<organism evidence="8 9">
    <name type="scientific">Sodaliphilus pleomorphus</name>
    <dbReference type="NCBI Taxonomy" id="2606626"/>
    <lineage>
        <taxon>Bacteria</taxon>
        <taxon>Pseudomonadati</taxon>
        <taxon>Bacteroidota</taxon>
        <taxon>Bacteroidia</taxon>
        <taxon>Bacteroidales</taxon>
        <taxon>Muribaculaceae</taxon>
        <taxon>Sodaliphilus</taxon>
    </lineage>
</organism>
<dbReference type="Pfam" id="PF00271">
    <property type="entry name" value="Helicase_C"/>
    <property type="match status" value="1"/>
</dbReference>
<proteinExistence type="inferred from homology"/>
<evidence type="ECO:0000256" key="4">
    <source>
        <dbReference type="ARBA" id="ARBA00022840"/>
    </source>
</evidence>
<dbReference type="GO" id="GO:0005524">
    <property type="term" value="F:ATP binding"/>
    <property type="evidence" value="ECO:0007669"/>
    <property type="project" value="UniProtKB-KW"/>
</dbReference>
<evidence type="ECO:0000313" key="8">
    <source>
        <dbReference type="EMBL" id="MSS17799.1"/>
    </source>
</evidence>
<dbReference type="PROSITE" id="PS51192">
    <property type="entry name" value="HELICASE_ATP_BIND_1"/>
    <property type="match status" value="1"/>
</dbReference>
<evidence type="ECO:0000256" key="2">
    <source>
        <dbReference type="ARBA" id="ARBA00022801"/>
    </source>
</evidence>
<evidence type="ECO:0000259" key="7">
    <source>
        <dbReference type="PROSITE" id="PS51194"/>
    </source>
</evidence>
<keyword evidence="2" id="KW-0378">Hydrolase</keyword>
<dbReference type="GO" id="GO:0005829">
    <property type="term" value="C:cytosol"/>
    <property type="evidence" value="ECO:0007669"/>
    <property type="project" value="TreeGrafter"/>
</dbReference>
<dbReference type="GO" id="GO:0016787">
    <property type="term" value="F:hydrolase activity"/>
    <property type="evidence" value="ECO:0007669"/>
    <property type="project" value="UniProtKB-KW"/>
</dbReference>
<keyword evidence="9" id="KW-1185">Reference proteome</keyword>
<dbReference type="Proteomes" id="UP000483362">
    <property type="component" value="Unassembled WGS sequence"/>
</dbReference>
<evidence type="ECO:0000256" key="3">
    <source>
        <dbReference type="ARBA" id="ARBA00022806"/>
    </source>
</evidence>
<evidence type="ECO:0000256" key="5">
    <source>
        <dbReference type="ARBA" id="ARBA00038437"/>
    </source>
</evidence>
<comment type="similarity">
    <text evidence="5">Belongs to the DEAD box helicase family.</text>
</comment>
<dbReference type="InterPro" id="IPR044742">
    <property type="entry name" value="DEAD/DEAH_RhlB"/>
</dbReference>
<dbReference type="GO" id="GO:0003724">
    <property type="term" value="F:RNA helicase activity"/>
    <property type="evidence" value="ECO:0007669"/>
    <property type="project" value="TreeGrafter"/>
</dbReference>
<dbReference type="InterPro" id="IPR001650">
    <property type="entry name" value="Helicase_C-like"/>
</dbReference>
<dbReference type="Pfam" id="PF03880">
    <property type="entry name" value="DbpA"/>
    <property type="match status" value="1"/>
</dbReference>
<dbReference type="InterPro" id="IPR012677">
    <property type="entry name" value="Nucleotide-bd_a/b_plait_sf"/>
</dbReference>
<dbReference type="GO" id="GO:0003676">
    <property type="term" value="F:nucleic acid binding"/>
    <property type="evidence" value="ECO:0007669"/>
    <property type="project" value="InterPro"/>
</dbReference>
<comment type="caution">
    <text evidence="8">The sequence shown here is derived from an EMBL/GenBank/DDBJ whole genome shotgun (WGS) entry which is preliminary data.</text>
</comment>
<reference evidence="8 9" key="1">
    <citation type="submission" date="2019-08" db="EMBL/GenBank/DDBJ databases">
        <title>In-depth cultivation of the pig gut microbiome towards novel bacterial diversity and tailored functional studies.</title>
        <authorList>
            <person name="Wylensek D."/>
            <person name="Hitch T.C.A."/>
            <person name="Clavel T."/>
        </authorList>
    </citation>
    <scope>NUCLEOTIDE SEQUENCE [LARGE SCALE GENOMIC DNA]</scope>
    <source>
        <strain evidence="8 9">Oil-RF-744-WCA-WT-10</strain>
    </source>
</reference>
<dbReference type="CDD" id="cd00268">
    <property type="entry name" value="DEADc"/>
    <property type="match status" value="1"/>
</dbReference>
<dbReference type="PANTHER" id="PTHR47959:SF1">
    <property type="entry name" value="ATP-DEPENDENT RNA HELICASE DBPA"/>
    <property type="match status" value="1"/>
</dbReference>
<evidence type="ECO:0000259" key="6">
    <source>
        <dbReference type="PROSITE" id="PS51192"/>
    </source>
</evidence>